<sequence>MSALVALIGFTAWTLLLVFLAVNWRGIEILRGVKADSWTRGAERERPSLVKRLEHAHFNCLENLPVFAAIVLAGYAMGKAPVVDALGCAVLAARIGQSVVHLIGVSHWLVMLRAAFYLAQILMFFYMMWGLVA</sequence>
<dbReference type="RefSeq" id="WP_104229895.1">
    <property type="nucleotide sequence ID" value="NZ_PSNW01000003.1"/>
</dbReference>
<evidence type="ECO:0000256" key="2">
    <source>
        <dbReference type="ARBA" id="ARBA00022692"/>
    </source>
</evidence>
<evidence type="ECO:0000256" key="3">
    <source>
        <dbReference type="ARBA" id="ARBA00022989"/>
    </source>
</evidence>
<name>A0A2S5TIV1_9GAMM</name>
<dbReference type="Pfam" id="PF01124">
    <property type="entry name" value="MAPEG"/>
    <property type="match status" value="1"/>
</dbReference>
<feature type="transmembrane region" description="Helical" evidence="5">
    <location>
        <begin position="6"/>
        <end position="24"/>
    </location>
</feature>
<feature type="transmembrane region" description="Helical" evidence="5">
    <location>
        <begin position="115"/>
        <end position="132"/>
    </location>
</feature>
<dbReference type="EMBL" id="PSNW01000003">
    <property type="protein sequence ID" value="PPE74738.1"/>
    <property type="molecule type" value="Genomic_DNA"/>
</dbReference>
<keyword evidence="2 5" id="KW-0812">Transmembrane</keyword>
<dbReference type="GO" id="GO:0016020">
    <property type="term" value="C:membrane"/>
    <property type="evidence" value="ECO:0007669"/>
    <property type="project" value="UniProtKB-SubCell"/>
</dbReference>
<protein>
    <submittedName>
        <fullName evidence="6">MAPEG family protein</fullName>
    </submittedName>
</protein>
<reference evidence="6 7" key="1">
    <citation type="submission" date="2018-02" db="EMBL/GenBank/DDBJ databases">
        <title>Genome sequencing of Solimonas sp. HR-BB.</title>
        <authorList>
            <person name="Lee Y."/>
            <person name="Jeon C.O."/>
        </authorList>
    </citation>
    <scope>NUCLEOTIDE SEQUENCE [LARGE SCALE GENOMIC DNA]</scope>
    <source>
        <strain evidence="6 7">HR-BB</strain>
    </source>
</reference>
<proteinExistence type="predicted"/>
<keyword evidence="4 5" id="KW-0472">Membrane</keyword>
<evidence type="ECO:0000256" key="1">
    <source>
        <dbReference type="ARBA" id="ARBA00004370"/>
    </source>
</evidence>
<evidence type="ECO:0000256" key="4">
    <source>
        <dbReference type="ARBA" id="ARBA00023136"/>
    </source>
</evidence>
<dbReference type="SUPFAM" id="SSF161084">
    <property type="entry name" value="MAPEG domain-like"/>
    <property type="match status" value="1"/>
</dbReference>
<dbReference type="AlphaFoldDB" id="A0A2S5TIV1"/>
<comment type="subcellular location">
    <subcellularLocation>
        <location evidence="1">Membrane</location>
    </subcellularLocation>
</comment>
<keyword evidence="3 5" id="KW-1133">Transmembrane helix</keyword>
<comment type="caution">
    <text evidence="6">The sequence shown here is derived from an EMBL/GenBank/DDBJ whole genome shotgun (WGS) entry which is preliminary data.</text>
</comment>
<dbReference type="OrthoDB" id="343936at2"/>
<dbReference type="Gene3D" id="1.20.120.550">
    <property type="entry name" value="Membrane associated eicosanoid/glutathione metabolism-like domain"/>
    <property type="match status" value="1"/>
</dbReference>
<evidence type="ECO:0000313" key="6">
    <source>
        <dbReference type="EMBL" id="PPE74738.1"/>
    </source>
</evidence>
<evidence type="ECO:0000313" key="7">
    <source>
        <dbReference type="Proteomes" id="UP000238220"/>
    </source>
</evidence>
<gene>
    <name evidence="6" type="ORF">C3942_08255</name>
</gene>
<keyword evidence="7" id="KW-1185">Reference proteome</keyword>
<accession>A0A2S5TIV1</accession>
<dbReference type="Proteomes" id="UP000238220">
    <property type="component" value="Unassembled WGS sequence"/>
</dbReference>
<dbReference type="InterPro" id="IPR023352">
    <property type="entry name" value="MAPEG-like_dom_sf"/>
</dbReference>
<organism evidence="6 7">
    <name type="scientific">Solimonas fluminis</name>
    <dbReference type="NCBI Taxonomy" id="2086571"/>
    <lineage>
        <taxon>Bacteria</taxon>
        <taxon>Pseudomonadati</taxon>
        <taxon>Pseudomonadota</taxon>
        <taxon>Gammaproteobacteria</taxon>
        <taxon>Nevskiales</taxon>
        <taxon>Nevskiaceae</taxon>
        <taxon>Solimonas</taxon>
    </lineage>
</organism>
<evidence type="ECO:0000256" key="5">
    <source>
        <dbReference type="SAM" id="Phobius"/>
    </source>
</evidence>
<dbReference type="InterPro" id="IPR001129">
    <property type="entry name" value="Membr-assoc_MAPEG"/>
</dbReference>